<sequence length="311" mass="35438">MDKRKTLIKLLTGITFIVSLTSIVHTVYASEVSQETIDYVNKLPKSSQENFKNLRDKASQATENAQGLVKDYVPYISEVSDIYYNRMASQLSVNGLDASNKAYIKGSKLLAAIDNYCSDVNTLDGILNQNNQEIYLEKFNEVNNYLMSNLNENRDIVKNFEQVLTSFKSADDSIDILIYELNEIAEYGDDTITLRKNSYVYIPNDKYAAFFPSKKLLKKGSTVHMFYSTVSNGRGFIEIAKNKYIPSVNVKGKSRKLKRNTYIMGMDGSKFKKVKKNKWLTTYGIPFVGLKEKIYYTVKGGHYVKKSAFIN</sequence>
<dbReference type="RefSeq" id="WP_220220250.1">
    <property type="nucleotide sequence ID" value="NZ_CP048268.1"/>
</dbReference>
<dbReference type="Proteomes" id="UP000826550">
    <property type="component" value="Chromosome"/>
</dbReference>
<reference evidence="2 3" key="1">
    <citation type="submission" date="2020-01" db="EMBL/GenBank/DDBJ databases">
        <title>Vast differences in strain-level diversity in the gut microbiota of two closely related honey bee species.</title>
        <authorList>
            <person name="Ellegaard K.M."/>
            <person name="Suenami S."/>
            <person name="Miyazaki R."/>
            <person name="Engel P."/>
        </authorList>
    </citation>
    <scope>NUCLEOTIDE SEQUENCE [LARGE SCALE GENOMIC DNA]</scope>
    <source>
        <strain evidence="2 3">ESL0416</strain>
    </source>
</reference>
<evidence type="ECO:0000313" key="3">
    <source>
        <dbReference type="Proteomes" id="UP000826550"/>
    </source>
</evidence>
<organism evidence="2 3">
    <name type="scientific">Lactobacillus panisapium</name>
    <dbReference type="NCBI Taxonomy" id="2012495"/>
    <lineage>
        <taxon>Bacteria</taxon>
        <taxon>Bacillati</taxon>
        <taxon>Bacillota</taxon>
        <taxon>Bacilli</taxon>
        <taxon>Lactobacillales</taxon>
        <taxon>Lactobacillaceae</taxon>
        <taxon>Lactobacillus</taxon>
    </lineage>
</organism>
<evidence type="ECO:0000259" key="1">
    <source>
        <dbReference type="Pfam" id="PF03217"/>
    </source>
</evidence>
<gene>
    <name evidence="2" type="ORF">GYM71_09230</name>
</gene>
<dbReference type="EMBL" id="CP048268">
    <property type="protein sequence ID" value="QYN53588.1"/>
    <property type="molecule type" value="Genomic_DNA"/>
</dbReference>
<feature type="domain" description="S-layer protein C-terminal" evidence="1">
    <location>
        <begin position="248"/>
        <end position="307"/>
    </location>
</feature>
<evidence type="ECO:0000313" key="2">
    <source>
        <dbReference type="EMBL" id="QYN53588.1"/>
    </source>
</evidence>
<feature type="domain" description="S-layer protein C-terminal" evidence="1">
    <location>
        <begin position="192"/>
        <end position="245"/>
    </location>
</feature>
<keyword evidence="3" id="KW-1185">Reference proteome</keyword>
<accession>A0ABX8W7U7</accession>
<proteinExistence type="predicted"/>
<name>A0ABX8W7U7_9LACO</name>
<dbReference type="InterPro" id="IPR024968">
    <property type="entry name" value="SlpA_C_lactobacillus"/>
</dbReference>
<protein>
    <recommendedName>
        <fullName evidence="1">S-layer protein C-terminal domain-containing protein</fullName>
    </recommendedName>
</protein>
<dbReference type="Pfam" id="PF03217">
    <property type="entry name" value="SlpA"/>
    <property type="match status" value="2"/>
</dbReference>